<protein>
    <submittedName>
        <fullName evidence="2">DUF4866 domain-containing protein</fullName>
    </submittedName>
</protein>
<accession>A0A395XPR4</accession>
<evidence type="ECO:0000313" key="6">
    <source>
        <dbReference type="Proteomes" id="UP000285666"/>
    </source>
</evidence>
<evidence type="ECO:0000313" key="3">
    <source>
        <dbReference type="EMBL" id="RHF80818.1"/>
    </source>
</evidence>
<dbReference type="Proteomes" id="UP000283652">
    <property type="component" value="Unassembled WGS sequence"/>
</dbReference>
<evidence type="ECO:0000313" key="1">
    <source>
        <dbReference type="EMBL" id="RGR60789.1"/>
    </source>
</evidence>
<evidence type="ECO:0000313" key="5">
    <source>
        <dbReference type="Proteomes" id="UP000283652"/>
    </source>
</evidence>
<sequence length="252" mass="29486">MATIFPREEKAEYLFDKILENPQACERLMETFYESVESDGEYSGEVLPPEKFAKALFDAYKNKDLTAFLLAICQHSMFDLLRNAYLVPFRFNADGHTNPYILTDGSGNLLNACKKAVPDKMYHKFQKVYAQNDDVKMYLAEGYRKRHCYDEVTMEVKDYRMGEQLGVLLVYELPDTIKMKETEAQSYVAVMDLVMQLQEELPKSIVYYGQECLEEKGEHFDELGVFLPFTHFSERLEKHIETAKKIVYQYKE</sequence>
<reference evidence="4 5" key="1">
    <citation type="submission" date="2018-08" db="EMBL/GenBank/DDBJ databases">
        <title>A genome reference for cultivated species of the human gut microbiota.</title>
        <authorList>
            <person name="Zou Y."/>
            <person name="Xue W."/>
            <person name="Luo G."/>
        </authorList>
    </citation>
    <scope>NUCLEOTIDE SEQUENCE [LARGE SCALE GENOMIC DNA]</scope>
    <source>
        <strain evidence="2 4">AF12-11</strain>
        <strain evidence="1 5">AF25-11</strain>
        <strain evidence="3 6">AM23-7AC</strain>
    </source>
</reference>
<evidence type="ECO:0000313" key="2">
    <source>
        <dbReference type="EMBL" id="RGW53353.1"/>
    </source>
</evidence>
<dbReference type="EMBL" id="QRUK01000003">
    <property type="protein sequence ID" value="RGR60789.1"/>
    <property type="molecule type" value="Genomic_DNA"/>
</dbReference>
<organism evidence="2 4">
    <name type="scientific">Dorea formicigenerans</name>
    <dbReference type="NCBI Taxonomy" id="39486"/>
    <lineage>
        <taxon>Bacteria</taxon>
        <taxon>Bacillati</taxon>
        <taxon>Bacillota</taxon>
        <taxon>Clostridia</taxon>
        <taxon>Lachnospirales</taxon>
        <taxon>Lachnospiraceae</taxon>
        <taxon>Dorea</taxon>
    </lineage>
</organism>
<dbReference type="RefSeq" id="WP_118236567.1">
    <property type="nucleotide sequence ID" value="NZ_QRHN01000001.1"/>
</dbReference>
<dbReference type="EMBL" id="QSAJ01000017">
    <property type="protein sequence ID" value="RGW53353.1"/>
    <property type="molecule type" value="Genomic_DNA"/>
</dbReference>
<evidence type="ECO:0000313" key="4">
    <source>
        <dbReference type="Proteomes" id="UP000266376"/>
    </source>
</evidence>
<dbReference type="EMBL" id="QRHN01000001">
    <property type="protein sequence ID" value="RHF80818.1"/>
    <property type="molecule type" value="Genomic_DNA"/>
</dbReference>
<dbReference type="InterPro" id="IPR032357">
    <property type="entry name" value="DUF4866"/>
</dbReference>
<proteinExistence type="predicted"/>
<name>A0A395XPR4_9FIRM</name>
<dbReference type="Proteomes" id="UP000266376">
    <property type="component" value="Unassembled WGS sequence"/>
</dbReference>
<dbReference type="AlphaFoldDB" id="A0A395XPR4"/>
<gene>
    <name evidence="3" type="ORF">DW658_00785</name>
    <name evidence="2" type="ORF">DWV67_08315</name>
    <name evidence="1" type="ORF">DWY33_03350</name>
</gene>
<comment type="caution">
    <text evidence="2">The sequence shown here is derived from an EMBL/GenBank/DDBJ whole genome shotgun (WGS) entry which is preliminary data.</text>
</comment>
<dbReference type="Pfam" id="PF16160">
    <property type="entry name" value="DUF4866"/>
    <property type="match status" value="1"/>
</dbReference>
<dbReference type="Proteomes" id="UP000285666">
    <property type="component" value="Unassembled WGS sequence"/>
</dbReference>